<dbReference type="AlphaFoldDB" id="A0AB34IMT4"/>
<comment type="caution">
    <text evidence="1">The sequence shown here is derived from an EMBL/GenBank/DDBJ whole genome shotgun (WGS) entry which is preliminary data.</text>
</comment>
<dbReference type="EMBL" id="JBGBPQ010000021">
    <property type="protein sequence ID" value="KAL1503731.1"/>
    <property type="molecule type" value="Genomic_DNA"/>
</dbReference>
<keyword evidence="2" id="KW-1185">Reference proteome</keyword>
<gene>
    <name evidence="1" type="ORF">AB1Y20_012202</name>
</gene>
<dbReference type="Proteomes" id="UP001515480">
    <property type="component" value="Unassembled WGS sequence"/>
</dbReference>
<reference evidence="1 2" key="1">
    <citation type="journal article" date="2024" name="Science">
        <title>Giant polyketide synthase enzymes in the biosynthesis of giant marine polyether toxins.</title>
        <authorList>
            <person name="Fallon T.R."/>
            <person name="Shende V.V."/>
            <person name="Wierzbicki I.H."/>
            <person name="Pendleton A.L."/>
            <person name="Watervoot N.F."/>
            <person name="Auber R.P."/>
            <person name="Gonzalez D.J."/>
            <person name="Wisecaver J.H."/>
            <person name="Moore B.S."/>
        </authorList>
    </citation>
    <scope>NUCLEOTIDE SEQUENCE [LARGE SCALE GENOMIC DNA]</scope>
    <source>
        <strain evidence="1 2">12B1</strain>
    </source>
</reference>
<sequence>MAAEGNSGVAAVRRFAELTQSAGKLAQRVRVRLSPPETKSTWLGPSAQLAEALAGSDASSVALVRRSRGVVTVRVSRDGALSSAKYEELVSFHNFVLGIIPGILTVGGARGALAPKVKLLATGDEATVSVSAAATGADVRPVFVVACGSDEMIGPTEDFAEVLSELSVCELPWGQFAHEGDWWGLPPVVVTSKTGDDNLAT</sequence>
<proteinExistence type="predicted"/>
<evidence type="ECO:0000313" key="2">
    <source>
        <dbReference type="Proteomes" id="UP001515480"/>
    </source>
</evidence>
<name>A0AB34IMT4_PRYPA</name>
<accession>A0AB34IMT4</accession>
<organism evidence="1 2">
    <name type="scientific">Prymnesium parvum</name>
    <name type="common">Toxic golden alga</name>
    <dbReference type="NCBI Taxonomy" id="97485"/>
    <lineage>
        <taxon>Eukaryota</taxon>
        <taxon>Haptista</taxon>
        <taxon>Haptophyta</taxon>
        <taxon>Prymnesiophyceae</taxon>
        <taxon>Prymnesiales</taxon>
        <taxon>Prymnesiaceae</taxon>
        <taxon>Prymnesium</taxon>
    </lineage>
</organism>
<protein>
    <submittedName>
        <fullName evidence="1">Uncharacterized protein</fullName>
    </submittedName>
</protein>
<evidence type="ECO:0000313" key="1">
    <source>
        <dbReference type="EMBL" id="KAL1503731.1"/>
    </source>
</evidence>